<proteinExistence type="predicted"/>
<accession>A0ABP9S3A4</accession>
<evidence type="ECO:0000313" key="2">
    <source>
        <dbReference type="EMBL" id="GAA5190312.1"/>
    </source>
</evidence>
<gene>
    <name evidence="2" type="ORF">GCM10023322_45150</name>
</gene>
<dbReference type="InterPro" id="IPR027417">
    <property type="entry name" value="P-loop_NTPase"/>
</dbReference>
<comment type="caution">
    <text evidence="2">The sequence shown here is derived from an EMBL/GenBank/DDBJ whole genome shotgun (WGS) entry which is preliminary data.</text>
</comment>
<evidence type="ECO:0008006" key="4">
    <source>
        <dbReference type="Google" id="ProtNLM"/>
    </source>
</evidence>
<evidence type="ECO:0000256" key="1">
    <source>
        <dbReference type="SAM" id="MobiDB-lite"/>
    </source>
</evidence>
<reference evidence="3" key="1">
    <citation type="journal article" date="2019" name="Int. J. Syst. Evol. Microbiol.">
        <title>The Global Catalogue of Microorganisms (GCM) 10K type strain sequencing project: providing services to taxonomists for standard genome sequencing and annotation.</title>
        <authorList>
            <consortium name="The Broad Institute Genomics Platform"/>
            <consortium name="The Broad Institute Genome Sequencing Center for Infectious Disease"/>
            <person name="Wu L."/>
            <person name="Ma J."/>
        </authorList>
    </citation>
    <scope>NUCLEOTIDE SEQUENCE [LARGE SCALE GENOMIC DNA]</scope>
    <source>
        <strain evidence="3">JCM 18304</strain>
    </source>
</reference>
<dbReference type="RefSeq" id="WP_345632568.1">
    <property type="nucleotide sequence ID" value="NZ_BAABJQ010000014.1"/>
</dbReference>
<dbReference type="Gene3D" id="3.40.50.300">
    <property type="entry name" value="P-loop containing nucleotide triphosphate hydrolases"/>
    <property type="match status" value="2"/>
</dbReference>
<feature type="region of interest" description="Disordered" evidence="1">
    <location>
        <begin position="171"/>
        <end position="224"/>
    </location>
</feature>
<dbReference type="SUPFAM" id="SSF52540">
    <property type="entry name" value="P-loop containing nucleoside triphosphate hydrolases"/>
    <property type="match status" value="2"/>
</dbReference>
<name>A0ABP9S3A4_9ACTN</name>
<organism evidence="2 3">
    <name type="scientific">Rugosimonospora acidiphila</name>
    <dbReference type="NCBI Taxonomy" id="556531"/>
    <lineage>
        <taxon>Bacteria</taxon>
        <taxon>Bacillati</taxon>
        <taxon>Actinomycetota</taxon>
        <taxon>Actinomycetes</taxon>
        <taxon>Micromonosporales</taxon>
        <taxon>Micromonosporaceae</taxon>
        <taxon>Rugosimonospora</taxon>
    </lineage>
</organism>
<dbReference type="Proteomes" id="UP001501570">
    <property type="component" value="Unassembled WGS sequence"/>
</dbReference>
<sequence>MNGAPVPLLWLCGPSGVGKSTVGCEIFSQLERAGVPVGYVDLDQVGLCYPAPADDPGNHRVKSRGLGAVWPAHRDAGVRCLVVSGGVETADQVRAYAGQVPDAAVTLMRLRAGHRVLVERFLGRGWRPDLLDEVVRDADELERGKLPGPCVDTDGLPVPEVARLVRERAGGWPRHDAATLDPAPLDPAPLDPATLGSAPLDPMPPHEAPTGEASTGETALREGGHDGVRPGSTPVLWVCRPPAVGKSTVGYEIFTQVNGSGVKAAYVDLAQIGFCRPAPAGDPGNHRLKARNLGALWPMYRDAGARCLVVTGAVHRPETVRAYADAVPGTALTLCRLHAGPAELARRVLLRGAGGGPTIPGKALKGWPEDALLRFAERAAREAAELERVGLGDLCVDTDGRTVEEVAGLVRARAGGWPA</sequence>
<evidence type="ECO:0000313" key="3">
    <source>
        <dbReference type="Proteomes" id="UP001501570"/>
    </source>
</evidence>
<keyword evidence="3" id="KW-1185">Reference proteome</keyword>
<protein>
    <recommendedName>
        <fullName evidence="4">Adenylyl-sulfate kinase</fullName>
    </recommendedName>
</protein>
<dbReference type="EMBL" id="BAABJQ010000014">
    <property type="protein sequence ID" value="GAA5190312.1"/>
    <property type="molecule type" value="Genomic_DNA"/>
</dbReference>